<sequence>MTIKFDYINGAETDKVWSKVYGYTPESKADQEQLGSMYAVFKFGTELEDFAIDKFAKIVIESLQTAYFEELKEYKSTLERLEEACWKMKSKIDLLLSREEEASKIGIDVEMSIAVLKNMYLYAVTVGESKIFIEREGNFVDISEGLTDRGKQGFLRSASLELQDDDKICLTTSNGNKHLLNIEEALNKLDKKKLIEKGTQEGVSIMFIADESQEWAVPELKEEEIKDTDKGAIPKEEKEDNLDINSMISEDDNNIETEFEENVEEEIDDDIEEMVEAHGEDHEMKEETMVETTEEMHQMPNNRVENIRNKAASIFASIKEKIPKRKKDDHQEEEDAYQPPIDLEEDTPYSQRREIEEEEIQYEEEGEKTALMKVLDTTLGTVATVVAAVQNHFKDNKKTYAHIINTIFSKTKSVLMAIYSIFEKEVLGKNLDRRSMNRRRVKRNRYLFLILVFFILFGSYSIIRNGNNSAKVTEATEKYQGKIDDYNGEMQSIQQEIQNETYAAGGDDKTQLIERLLDLEGNVDTTIAQLDSDDVLKNKAKFFEQLRSLSNSVDVAKDDVLNIEAFSEPEIIADLSRQFNDAELTDLEYSEGYLFASDEGRDVIYRIAPEIGADVEVHETDVTSPQILVRSTNGEIIVYDKDEEAVMGHFDPTDKESLKRYENLIPPSVGKPVESAMFDSNGALYEINQVHQQIFKREAAGDTFANGGATFQSQNPPNWKQDPELAKAIDIEAPYEIYVLAQDLGVRRYLSGGPNTLERQTYINLLDSDFTAMQKATALD</sequence>
<organism evidence="4 5">
    <name type="scientific">Candidatus Dojkabacteria bacterium</name>
    <dbReference type="NCBI Taxonomy" id="2099670"/>
    <lineage>
        <taxon>Bacteria</taxon>
        <taxon>Candidatus Dojkabacteria</taxon>
    </lineage>
</organism>
<protein>
    <submittedName>
        <fullName evidence="4">Uncharacterized protein</fullName>
    </submittedName>
</protein>
<evidence type="ECO:0000256" key="1">
    <source>
        <dbReference type="SAM" id="Coils"/>
    </source>
</evidence>
<gene>
    <name evidence="4" type="ORF">KC678_05240</name>
</gene>
<reference evidence="4" key="2">
    <citation type="journal article" date="2021" name="Microbiome">
        <title>Successional dynamics and alternative stable states in a saline activated sludge microbial community over 9 years.</title>
        <authorList>
            <person name="Wang Y."/>
            <person name="Ye J."/>
            <person name="Ju F."/>
            <person name="Liu L."/>
            <person name="Boyd J.A."/>
            <person name="Deng Y."/>
            <person name="Parks D.H."/>
            <person name="Jiang X."/>
            <person name="Yin X."/>
            <person name="Woodcroft B.J."/>
            <person name="Tyson G.W."/>
            <person name="Hugenholtz P."/>
            <person name="Polz M.F."/>
            <person name="Zhang T."/>
        </authorList>
    </citation>
    <scope>NUCLEOTIDE SEQUENCE</scope>
    <source>
        <strain evidence="4">HKST-UBA13</strain>
    </source>
</reference>
<feature type="region of interest" description="Disordered" evidence="2">
    <location>
        <begin position="320"/>
        <end position="344"/>
    </location>
</feature>
<evidence type="ECO:0000256" key="2">
    <source>
        <dbReference type="SAM" id="MobiDB-lite"/>
    </source>
</evidence>
<dbReference type="EMBL" id="JAGQLJ010000148">
    <property type="protein sequence ID" value="MCA9381644.1"/>
    <property type="molecule type" value="Genomic_DNA"/>
</dbReference>
<keyword evidence="3" id="KW-0472">Membrane</keyword>
<feature type="non-terminal residue" evidence="4">
    <location>
        <position position="780"/>
    </location>
</feature>
<keyword evidence="1" id="KW-0175">Coiled coil</keyword>
<proteinExistence type="predicted"/>
<name>A0A955RHF7_9BACT</name>
<reference evidence="4" key="1">
    <citation type="submission" date="2020-04" db="EMBL/GenBank/DDBJ databases">
        <authorList>
            <person name="Zhang T."/>
        </authorList>
    </citation>
    <scope>NUCLEOTIDE SEQUENCE</scope>
    <source>
        <strain evidence="4">HKST-UBA13</strain>
    </source>
</reference>
<dbReference type="AlphaFoldDB" id="A0A955RHF7"/>
<accession>A0A955RHF7</accession>
<keyword evidence="3" id="KW-1133">Transmembrane helix</keyword>
<feature type="transmembrane region" description="Helical" evidence="3">
    <location>
        <begin position="446"/>
        <end position="463"/>
    </location>
</feature>
<keyword evidence="3" id="KW-0812">Transmembrane</keyword>
<feature type="compositionally biased region" description="Acidic residues" evidence="2">
    <location>
        <begin position="331"/>
        <end position="344"/>
    </location>
</feature>
<evidence type="ECO:0000256" key="3">
    <source>
        <dbReference type="SAM" id="Phobius"/>
    </source>
</evidence>
<evidence type="ECO:0000313" key="5">
    <source>
        <dbReference type="Proteomes" id="UP000775877"/>
    </source>
</evidence>
<comment type="caution">
    <text evidence="4">The sequence shown here is derived from an EMBL/GenBank/DDBJ whole genome shotgun (WGS) entry which is preliminary data.</text>
</comment>
<dbReference type="Proteomes" id="UP000775877">
    <property type="component" value="Unassembled WGS sequence"/>
</dbReference>
<evidence type="ECO:0000313" key="4">
    <source>
        <dbReference type="EMBL" id="MCA9381644.1"/>
    </source>
</evidence>
<feature type="compositionally biased region" description="Basic and acidic residues" evidence="2">
    <location>
        <begin position="320"/>
        <end position="330"/>
    </location>
</feature>
<feature type="coiled-coil region" evidence="1">
    <location>
        <begin position="64"/>
        <end position="91"/>
    </location>
</feature>